<organism evidence="1 2">
    <name type="scientific">Amblyomma americanum</name>
    <name type="common">Lone star tick</name>
    <dbReference type="NCBI Taxonomy" id="6943"/>
    <lineage>
        <taxon>Eukaryota</taxon>
        <taxon>Metazoa</taxon>
        <taxon>Ecdysozoa</taxon>
        <taxon>Arthropoda</taxon>
        <taxon>Chelicerata</taxon>
        <taxon>Arachnida</taxon>
        <taxon>Acari</taxon>
        <taxon>Parasitiformes</taxon>
        <taxon>Ixodida</taxon>
        <taxon>Ixodoidea</taxon>
        <taxon>Ixodidae</taxon>
        <taxon>Amblyomminae</taxon>
        <taxon>Amblyomma</taxon>
    </lineage>
</organism>
<dbReference type="AlphaFoldDB" id="A0AAQ4FD95"/>
<comment type="caution">
    <text evidence="1">The sequence shown here is derived from an EMBL/GenBank/DDBJ whole genome shotgun (WGS) entry which is preliminary data.</text>
</comment>
<dbReference type="Proteomes" id="UP001321473">
    <property type="component" value="Unassembled WGS sequence"/>
</dbReference>
<protein>
    <submittedName>
        <fullName evidence="1">Uncharacterized protein</fullName>
    </submittedName>
</protein>
<accession>A0AAQ4FD95</accession>
<dbReference type="EMBL" id="JARKHS020004337">
    <property type="protein sequence ID" value="KAK8784702.1"/>
    <property type="molecule type" value="Genomic_DNA"/>
</dbReference>
<gene>
    <name evidence="1" type="ORF">V5799_008934</name>
</gene>
<proteinExistence type="predicted"/>
<evidence type="ECO:0000313" key="2">
    <source>
        <dbReference type="Proteomes" id="UP001321473"/>
    </source>
</evidence>
<name>A0AAQ4FD95_AMBAM</name>
<sequence length="196" mass="21231">MGSKAATSTVEVHVQDCLPVFLADLRRRHEDPCGRPSLPGVLSRCLFLALLTAASEGGARAAGGWRVSSGQQHTSLQILVVQETVDIHWSRGCSHQCQGILVQTLQKGSTTQHTPQCDVLWNAALVFSKAASGAFKGTGHSTTSRSGRWSSLQRVLRCTTSVLKKPWLQTKTTLLMTLTTMDHLCLPGTWRGQDPA</sequence>
<evidence type="ECO:0000313" key="1">
    <source>
        <dbReference type="EMBL" id="KAK8784702.1"/>
    </source>
</evidence>
<keyword evidence="2" id="KW-1185">Reference proteome</keyword>
<reference evidence="1 2" key="1">
    <citation type="journal article" date="2023" name="Arcadia Sci">
        <title>De novo assembly of a long-read Amblyomma americanum tick genome.</title>
        <authorList>
            <person name="Chou S."/>
            <person name="Poskanzer K.E."/>
            <person name="Rollins M."/>
            <person name="Thuy-Boun P.S."/>
        </authorList>
    </citation>
    <scope>NUCLEOTIDE SEQUENCE [LARGE SCALE GENOMIC DNA]</scope>
    <source>
        <strain evidence="1">F_SG_1</strain>
        <tissue evidence="1">Salivary glands</tissue>
    </source>
</reference>